<dbReference type="AlphaFoldDB" id="A0A5N6QF99"/>
<protein>
    <submittedName>
        <fullName evidence="1">Uncharacterized protein</fullName>
    </submittedName>
</protein>
<dbReference type="Proteomes" id="UP000327013">
    <property type="component" value="Chromosome 1"/>
</dbReference>
<accession>A0A5N6QF99</accession>
<sequence length="56" mass="6457">MALTTLSLRYSIVARQMIWFAVSMKWFFEGSENTEFLTSLNLSQGRFGLDTPDTFT</sequence>
<gene>
    <name evidence="1" type="ORF">FH972_001797</name>
</gene>
<evidence type="ECO:0000313" key="2">
    <source>
        <dbReference type="Proteomes" id="UP000327013"/>
    </source>
</evidence>
<proteinExistence type="predicted"/>
<keyword evidence="2" id="KW-1185">Reference proteome</keyword>
<evidence type="ECO:0000313" key="1">
    <source>
        <dbReference type="EMBL" id="KAE7997141.1"/>
    </source>
</evidence>
<name>A0A5N6QF99_9ROSI</name>
<organism evidence="1 2">
    <name type="scientific">Carpinus fangiana</name>
    <dbReference type="NCBI Taxonomy" id="176857"/>
    <lineage>
        <taxon>Eukaryota</taxon>
        <taxon>Viridiplantae</taxon>
        <taxon>Streptophyta</taxon>
        <taxon>Embryophyta</taxon>
        <taxon>Tracheophyta</taxon>
        <taxon>Spermatophyta</taxon>
        <taxon>Magnoliopsida</taxon>
        <taxon>eudicotyledons</taxon>
        <taxon>Gunneridae</taxon>
        <taxon>Pentapetalae</taxon>
        <taxon>rosids</taxon>
        <taxon>fabids</taxon>
        <taxon>Fagales</taxon>
        <taxon>Betulaceae</taxon>
        <taxon>Carpinus</taxon>
    </lineage>
</organism>
<dbReference type="EMBL" id="CM017321">
    <property type="protein sequence ID" value="KAE7997141.1"/>
    <property type="molecule type" value="Genomic_DNA"/>
</dbReference>
<reference evidence="1 2" key="1">
    <citation type="submission" date="2019-06" db="EMBL/GenBank/DDBJ databases">
        <title>A chromosomal-level reference genome of Carpinus fangiana (Coryloideae, Betulaceae).</title>
        <authorList>
            <person name="Yang X."/>
            <person name="Wang Z."/>
            <person name="Zhang L."/>
            <person name="Hao G."/>
            <person name="Liu J."/>
            <person name="Yang Y."/>
        </authorList>
    </citation>
    <scope>NUCLEOTIDE SEQUENCE [LARGE SCALE GENOMIC DNA]</scope>
    <source>
        <strain evidence="1">Cfa_2016G</strain>
        <tissue evidence="1">Leaf</tissue>
    </source>
</reference>